<evidence type="ECO:0000313" key="2">
    <source>
        <dbReference type="Proteomes" id="UP000062833"/>
    </source>
</evidence>
<proteinExistence type="predicted"/>
<evidence type="ECO:0000313" key="1">
    <source>
        <dbReference type="EMBL" id="ALE92978.1"/>
    </source>
</evidence>
<sequence length="73" mass="8367">MLFRVPVEIMLDAGSKLKPKHNLSLVNMRVRARFQTRHARPRGSELRLIEEPGIIRIQLIGSVAESATFEQEK</sequence>
<name>A0A0M4QQZ1_9MICC</name>
<dbReference type="EMBL" id="CP012677">
    <property type="protein sequence ID" value="ALE92978.1"/>
    <property type="molecule type" value="Genomic_DNA"/>
</dbReference>
<accession>A0A0M4QQZ1</accession>
<dbReference type="PATRIC" id="fig|656366.3.peg.2768"/>
<dbReference type="AlphaFoldDB" id="A0A0M4QQZ1"/>
<reference evidence="2" key="1">
    <citation type="submission" date="2015-09" db="EMBL/GenBank/DDBJ databases">
        <title>Complete genome of Arthrobacter alpinus strain R3.8.</title>
        <authorList>
            <person name="See-Too W.S."/>
            <person name="Chan K.G."/>
        </authorList>
    </citation>
    <scope>NUCLEOTIDE SEQUENCE [LARGE SCALE GENOMIC DNA]</scope>
    <source>
        <strain evidence="2">R3.8</strain>
    </source>
</reference>
<gene>
    <name evidence="1" type="ORF">AOC05_12815</name>
</gene>
<dbReference type="KEGG" id="aaq:AOC05_12815"/>
<organism evidence="1 2">
    <name type="scientific">Arthrobacter alpinus</name>
    <dbReference type="NCBI Taxonomy" id="656366"/>
    <lineage>
        <taxon>Bacteria</taxon>
        <taxon>Bacillati</taxon>
        <taxon>Actinomycetota</taxon>
        <taxon>Actinomycetes</taxon>
        <taxon>Micrococcales</taxon>
        <taxon>Micrococcaceae</taxon>
        <taxon>Arthrobacter</taxon>
    </lineage>
</organism>
<protein>
    <submittedName>
        <fullName evidence="1">Uncharacterized protein</fullName>
    </submittedName>
</protein>
<dbReference type="Proteomes" id="UP000062833">
    <property type="component" value="Chromosome"/>
</dbReference>
<keyword evidence="2" id="KW-1185">Reference proteome</keyword>